<gene>
    <name evidence="3" type="ORF">Rmf_29890</name>
</gene>
<accession>A0ABN6P344</accession>
<protein>
    <recommendedName>
        <fullName evidence="2">Antitoxin</fullName>
    </recommendedName>
</protein>
<evidence type="ECO:0000313" key="4">
    <source>
        <dbReference type="Proteomes" id="UP000831327"/>
    </source>
</evidence>
<sequence>MDLVHQLSDMSTLNIHDAKTHFSRLVDRVGAGESVVIAKAGRPVAKLVPLSASDAPAKRIGFLAGAFAVPADFDTMGQAEIERQFGGA</sequence>
<evidence type="ECO:0000256" key="1">
    <source>
        <dbReference type="ARBA" id="ARBA00009981"/>
    </source>
</evidence>
<name>A0ABN6P344_9PROT</name>
<dbReference type="InterPro" id="IPR006442">
    <property type="entry name" value="Antitoxin_Phd/YefM"/>
</dbReference>
<dbReference type="SUPFAM" id="SSF143120">
    <property type="entry name" value="YefM-like"/>
    <property type="match status" value="1"/>
</dbReference>
<organism evidence="3 4">
    <name type="scientific">Roseomonas fluvialis</name>
    <dbReference type="NCBI Taxonomy" id="1750527"/>
    <lineage>
        <taxon>Bacteria</taxon>
        <taxon>Pseudomonadati</taxon>
        <taxon>Pseudomonadota</taxon>
        <taxon>Alphaproteobacteria</taxon>
        <taxon>Acetobacterales</taxon>
        <taxon>Roseomonadaceae</taxon>
        <taxon>Roseomonas</taxon>
    </lineage>
</organism>
<dbReference type="NCBIfam" id="TIGR01552">
    <property type="entry name" value="phd_fam"/>
    <property type="match status" value="1"/>
</dbReference>
<dbReference type="InterPro" id="IPR036165">
    <property type="entry name" value="YefM-like_sf"/>
</dbReference>
<proteinExistence type="inferred from homology"/>
<comment type="function">
    <text evidence="2">Antitoxin component of a type II toxin-antitoxin (TA) system.</text>
</comment>
<comment type="similarity">
    <text evidence="1 2">Belongs to the phD/YefM antitoxin family.</text>
</comment>
<dbReference type="Pfam" id="PF02604">
    <property type="entry name" value="PhdYeFM_antitox"/>
    <property type="match status" value="1"/>
</dbReference>
<evidence type="ECO:0000313" key="3">
    <source>
        <dbReference type="EMBL" id="BDG73060.1"/>
    </source>
</evidence>
<dbReference type="EMBL" id="AP025637">
    <property type="protein sequence ID" value="BDG73060.1"/>
    <property type="molecule type" value="Genomic_DNA"/>
</dbReference>
<evidence type="ECO:0000256" key="2">
    <source>
        <dbReference type="RuleBase" id="RU362080"/>
    </source>
</evidence>
<keyword evidence="4" id="KW-1185">Reference proteome</keyword>
<dbReference type="Gene3D" id="3.40.1620.10">
    <property type="entry name" value="YefM-like domain"/>
    <property type="match status" value="1"/>
</dbReference>
<dbReference type="Proteomes" id="UP000831327">
    <property type="component" value="Chromosome"/>
</dbReference>
<dbReference type="PANTHER" id="PTHR35377">
    <property type="entry name" value="ANTITOXIN VAPB49-RELATED-RELATED"/>
    <property type="match status" value="1"/>
</dbReference>
<dbReference type="InterPro" id="IPR051416">
    <property type="entry name" value="phD-YefM_TA_antitoxins"/>
</dbReference>
<reference evidence="3 4" key="1">
    <citation type="journal article" date="2016" name="Microbes Environ.">
        <title>Phylogenetically diverse aerobic anoxygenic phototrophic bacteria isolated from epilithic biofilms in Tama river, Japan.</title>
        <authorList>
            <person name="Hirose S."/>
            <person name="Matsuura K."/>
            <person name="Haruta S."/>
        </authorList>
    </citation>
    <scope>NUCLEOTIDE SEQUENCE [LARGE SCALE GENOMIC DNA]</scope>
    <source>
        <strain evidence="3 4">S08</strain>
    </source>
</reference>